<evidence type="ECO:0000313" key="2">
    <source>
        <dbReference type="EMBL" id="PIT14409.1"/>
    </source>
</evidence>
<reference evidence="2 3" key="1">
    <citation type="journal article" date="2017" name="MBio">
        <title>Type VI secretion-mediated competition in the bee gut microbiome.</title>
        <authorList>
            <person name="Steele M.I."/>
            <person name="Kwong W.K."/>
            <person name="Powell J.E."/>
            <person name="Whiteley M."/>
            <person name="Moran N.A."/>
        </authorList>
    </citation>
    <scope>NUCLEOTIDE SEQUENCE [LARGE SCALE GENOMIC DNA]</scope>
    <source>
        <strain evidence="2 3">App2-2</strain>
    </source>
</reference>
<dbReference type="AlphaFoldDB" id="A0A2N9WT25"/>
<sequence>MAIGDKMKIFKYAILSFLLFSFGYTNANQNKTNTNLNFADFSVETKAKIKNANFAYEYLVKVYGCGGGAVCGEIRNLLSNTVIALPNAYLIEDENGENGFSIEYYLDSSLIIISGILADPDVSESKEGYKRRYYNLINNKLKLIHVENSHYDGGLD</sequence>
<gene>
    <name evidence="2" type="ORF">BGI32_07580</name>
</gene>
<name>A0A2N9WT25_9NEIS</name>
<evidence type="ECO:0000313" key="3">
    <source>
        <dbReference type="Proteomes" id="UP000231293"/>
    </source>
</evidence>
<dbReference type="RefSeq" id="WP_100113805.1">
    <property type="nucleotide sequence ID" value="NZ_MDVB01000085.1"/>
</dbReference>
<organism evidence="2 3">
    <name type="scientific">Snodgrassella alvi</name>
    <dbReference type="NCBI Taxonomy" id="1196083"/>
    <lineage>
        <taxon>Bacteria</taxon>
        <taxon>Pseudomonadati</taxon>
        <taxon>Pseudomonadota</taxon>
        <taxon>Betaproteobacteria</taxon>
        <taxon>Neisseriales</taxon>
        <taxon>Neisseriaceae</taxon>
        <taxon>Snodgrassella</taxon>
    </lineage>
</organism>
<proteinExistence type="predicted"/>
<feature type="chain" id="PRO_5015003248" evidence="1">
    <location>
        <begin position="28"/>
        <end position="156"/>
    </location>
</feature>
<evidence type="ECO:0000256" key="1">
    <source>
        <dbReference type="SAM" id="SignalP"/>
    </source>
</evidence>
<dbReference type="EMBL" id="MDVB01000085">
    <property type="protein sequence ID" value="PIT14409.1"/>
    <property type="molecule type" value="Genomic_DNA"/>
</dbReference>
<protein>
    <submittedName>
        <fullName evidence="2">Uncharacterized protein</fullName>
    </submittedName>
</protein>
<accession>A0A2N9WT25</accession>
<dbReference type="Proteomes" id="UP000231293">
    <property type="component" value="Unassembled WGS sequence"/>
</dbReference>
<feature type="signal peptide" evidence="1">
    <location>
        <begin position="1"/>
        <end position="27"/>
    </location>
</feature>
<comment type="caution">
    <text evidence="2">The sequence shown here is derived from an EMBL/GenBank/DDBJ whole genome shotgun (WGS) entry which is preliminary data.</text>
</comment>
<keyword evidence="1" id="KW-0732">Signal</keyword>